<dbReference type="GO" id="GO:0006935">
    <property type="term" value="P:chemotaxis"/>
    <property type="evidence" value="ECO:0007669"/>
    <property type="project" value="UniProtKB-KW"/>
</dbReference>
<evidence type="ECO:0000256" key="7">
    <source>
        <dbReference type="ARBA" id="ARBA00023157"/>
    </source>
</evidence>
<keyword evidence="3" id="KW-0145">Chemotaxis</keyword>
<keyword evidence="4" id="KW-0202">Cytokine</keyword>
<evidence type="ECO:0000256" key="11">
    <source>
        <dbReference type="SAM" id="MobiDB-lite"/>
    </source>
</evidence>
<comment type="function">
    <text evidence="9">Acts as a ligand for C-C chemokine receptor CCR2. Signals through binding and activation of CCR2 and induces a strong chemotactic response and mobilization of intracellular calcium ions. Exhibits a chemotactic activity for monocytes and lymphocytes but not neutrophils.</text>
</comment>
<feature type="signal peptide" evidence="12">
    <location>
        <begin position="1"/>
        <end position="26"/>
    </location>
</feature>
<organism evidence="13 14">
    <name type="scientific">Oreochromis aureus</name>
    <name type="common">Israeli tilapia</name>
    <name type="synonym">Chromis aureus</name>
    <dbReference type="NCBI Taxonomy" id="47969"/>
    <lineage>
        <taxon>Eukaryota</taxon>
        <taxon>Metazoa</taxon>
        <taxon>Chordata</taxon>
        <taxon>Craniata</taxon>
        <taxon>Vertebrata</taxon>
        <taxon>Euteleostomi</taxon>
        <taxon>Actinopterygii</taxon>
        <taxon>Neopterygii</taxon>
        <taxon>Teleostei</taxon>
        <taxon>Neoteleostei</taxon>
        <taxon>Acanthomorphata</taxon>
        <taxon>Ovalentaria</taxon>
        <taxon>Cichlomorphae</taxon>
        <taxon>Cichliformes</taxon>
        <taxon>Cichlidae</taxon>
        <taxon>African cichlids</taxon>
        <taxon>Pseudocrenilabrinae</taxon>
        <taxon>Oreochromini</taxon>
        <taxon>Oreochromis</taxon>
    </lineage>
</organism>
<feature type="region of interest" description="Disordered" evidence="11">
    <location>
        <begin position="96"/>
        <end position="126"/>
    </location>
</feature>
<evidence type="ECO:0000256" key="9">
    <source>
        <dbReference type="ARBA" id="ARBA00055427"/>
    </source>
</evidence>
<dbReference type="GO" id="GO:0005737">
    <property type="term" value="C:cytoplasm"/>
    <property type="evidence" value="ECO:0007669"/>
    <property type="project" value="TreeGrafter"/>
</dbReference>
<dbReference type="Ensembl" id="ENSOABT00000041003.2">
    <property type="protein sequence ID" value="ENSOABP00000039915.1"/>
    <property type="gene ID" value="ENSOABG00000018156.2"/>
</dbReference>
<keyword evidence="14" id="KW-1185">Reference proteome</keyword>
<sequence length="126" mass="13705">MFYISIALSLHLLLSLDLFFPPCVRPALCVYEGRHYSLGETWMDDACMQCTCLHPVGVGCCETVHRPVDFPAWCEVQVEPVTCKVSLVQSADPRLPCSPGDANKDPSHGSNSAATLPAHGADTHYS</sequence>
<keyword evidence="7" id="KW-1015">Disulfide bond</keyword>
<comment type="subcellular location">
    <subcellularLocation>
        <location evidence="1">Secreted</location>
    </subcellularLocation>
</comment>
<dbReference type="PANTHER" id="PTHR10500:SF4">
    <property type="entry name" value="PROSTATE-ASSOCIATED MICROSEMINOPROTEIN"/>
    <property type="match status" value="1"/>
</dbReference>
<evidence type="ECO:0000313" key="14">
    <source>
        <dbReference type="Proteomes" id="UP000472276"/>
    </source>
</evidence>
<keyword evidence="5" id="KW-0964">Secreted</keyword>
<evidence type="ECO:0000256" key="10">
    <source>
        <dbReference type="ARBA" id="ARBA00067795"/>
    </source>
</evidence>
<dbReference type="GO" id="GO:0005615">
    <property type="term" value="C:extracellular space"/>
    <property type="evidence" value="ECO:0007669"/>
    <property type="project" value="UniProtKB-KW"/>
</dbReference>
<dbReference type="SUPFAM" id="SSF57603">
    <property type="entry name" value="FnI-like domain"/>
    <property type="match status" value="1"/>
</dbReference>
<dbReference type="AlphaFoldDB" id="A0A668UJ86"/>
<protein>
    <recommendedName>
        <fullName evidence="10">Prostate-associated microseminoprotein</fullName>
    </recommendedName>
</protein>
<dbReference type="PANTHER" id="PTHR10500">
    <property type="entry name" value="BETA-MICROSEMINOPROTEIN"/>
    <property type="match status" value="1"/>
</dbReference>
<evidence type="ECO:0000256" key="6">
    <source>
        <dbReference type="ARBA" id="ARBA00022729"/>
    </source>
</evidence>
<evidence type="ECO:0000256" key="8">
    <source>
        <dbReference type="ARBA" id="ARBA00023198"/>
    </source>
</evidence>
<reference evidence="13" key="1">
    <citation type="submission" date="2025-08" db="UniProtKB">
        <authorList>
            <consortium name="Ensembl"/>
        </authorList>
    </citation>
    <scope>IDENTIFICATION</scope>
</reference>
<proteinExistence type="inferred from homology"/>
<evidence type="ECO:0000256" key="2">
    <source>
        <dbReference type="ARBA" id="ARBA00010352"/>
    </source>
</evidence>
<feature type="chain" id="PRO_5025330670" description="Prostate-associated microseminoprotein" evidence="12">
    <location>
        <begin position="27"/>
        <end position="126"/>
    </location>
</feature>
<evidence type="ECO:0000256" key="4">
    <source>
        <dbReference type="ARBA" id="ARBA00022514"/>
    </source>
</evidence>
<gene>
    <name evidence="13" type="primary">MSMP</name>
</gene>
<evidence type="ECO:0000256" key="1">
    <source>
        <dbReference type="ARBA" id="ARBA00004613"/>
    </source>
</evidence>
<keyword evidence="6 12" id="KW-0732">Signal</keyword>
<evidence type="ECO:0000313" key="13">
    <source>
        <dbReference type="Ensembl" id="ENSOABP00000039915.1"/>
    </source>
</evidence>
<dbReference type="Pfam" id="PF05825">
    <property type="entry name" value="PSP94"/>
    <property type="match status" value="1"/>
</dbReference>
<dbReference type="Proteomes" id="UP000472276">
    <property type="component" value="Unassembled WGS sequence"/>
</dbReference>
<dbReference type="FunFam" id="2.60.40.1900:FF:000001">
    <property type="entry name" value="Beta-microseminoprotein"/>
    <property type="match status" value="1"/>
</dbReference>
<dbReference type="Gene3D" id="2.60.40.1900">
    <property type="entry name" value="Beta-microseminoprotein (PSP94) domain"/>
    <property type="match status" value="1"/>
</dbReference>
<dbReference type="OMA" id="GCCERVH"/>
<dbReference type="GO" id="GO:0005125">
    <property type="term" value="F:cytokine activity"/>
    <property type="evidence" value="ECO:0007669"/>
    <property type="project" value="UniProtKB-KW"/>
</dbReference>
<dbReference type="InterPro" id="IPR008735">
    <property type="entry name" value="PSP94"/>
</dbReference>
<dbReference type="GO" id="GO:0006954">
    <property type="term" value="P:inflammatory response"/>
    <property type="evidence" value="ECO:0007669"/>
    <property type="project" value="UniProtKB-KW"/>
</dbReference>
<keyword evidence="8" id="KW-0395">Inflammatory response</keyword>
<reference evidence="13" key="2">
    <citation type="submission" date="2025-09" db="UniProtKB">
        <authorList>
            <consortium name="Ensembl"/>
        </authorList>
    </citation>
    <scope>IDENTIFICATION</scope>
</reference>
<comment type="similarity">
    <text evidence="2">Belongs to the beta-microseminoprotein family.</text>
</comment>
<evidence type="ECO:0000256" key="3">
    <source>
        <dbReference type="ARBA" id="ARBA00022500"/>
    </source>
</evidence>
<evidence type="ECO:0000256" key="12">
    <source>
        <dbReference type="SAM" id="SignalP"/>
    </source>
</evidence>
<name>A0A668UJ86_OREAU</name>
<accession>A0A668UJ86</accession>
<evidence type="ECO:0000256" key="5">
    <source>
        <dbReference type="ARBA" id="ARBA00022525"/>
    </source>
</evidence>